<proteinExistence type="predicted"/>
<evidence type="ECO:0000313" key="2">
    <source>
        <dbReference type="EMBL" id="TGZ78196.1"/>
    </source>
</evidence>
<feature type="compositionally biased region" description="Acidic residues" evidence="1">
    <location>
        <begin position="342"/>
        <end position="352"/>
    </location>
</feature>
<reference evidence="2 3" key="1">
    <citation type="submission" date="2019-04" db="EMBL/GenBank/DDBJ databases">
        <title>Comparative genomics and transcriptomics to analyze fruiting body development in filamentous ascomycetes.</title>
        <authorList>
            <consortium name="DOE Joint Genome Institute"/>
            <person name="Lutkenhaus R."/>
            <person name="Traeger S."/>
            <person name="Breuer J."/>
            <person name="Kuo A."/>
            <person name="Lipzen A."/>
            <person name="Pangilinan J."/>
            <person name="Dilworth D."/>
            <person name="Sandor L."/>
            <person name="Poggeler S."/>
            <person name="Barry K."/>
            <person name="Grigoriev I.V."/>
            <person name="Nowrousian M."/>
        </authorList>
    </citation>
    <scope>NUCLEOTIDE SEQUENCE [LARGE SCALE GENOMIC DNA]</scope>
    <source>
        <strain evidence="2 3">CBS 389.68</strain>
    </source>
</reference>
<dbReference type="Pfam" id="PF05508">
    <property type="entry name" value="Ran-binding"/>
    <property type="match status" value="1"/>
</dbReference>
<dbReference type="GO" id="GO:0030695">
    <property type="term" value="F:GTPase regulator activity"/>
    <property type="evidence" value="ECO:0007669"/>
    <property type="project" value="TreeGrafter"/>
</dbReference>
<evidence type="ECO:0000256" key="1">
    <source>
        <dbReference type="SAM" id="MobiDB-lite"/>
    </source>
</evidence>
<dbReference type="GO" id="GO:0005737">
    <property type="term" value="C:cytoplasm"/>
    <property type="evidence" value="ECO:0007669"/>
    <property type="project" value="TreeGrafter"/>
</dbReference>
<dbReference type="Proteomes" id="UP000298138">
    <property type="component" value="Unassembled WGS sequence"/>
</dbReference>
<feature type="compositionally biased region" description="Acidic residues" evidence="1">
    <location>
        <begin position="401"/>
        <end position="411"/>
    </location>
</feature>
<gene>
    <name evidence="2" type="ORF">EX30DRAFT_164681</name>
</gene>
<evidence type="ECO:0000313" key="3">
    <source>
        <dbReference type="Proteomes" id="UP000298138"/>
    </source>
</evidence>
<dbReference type="FunCoup" id="A0A4S2MM78">
    <property type="interactions" value="11"/>
</dbReference>
<organism evidence="2 3">
    <name type="scientific">Ascodesmis nigricans</name>
    <dbReference type="NCBI Taxonomy" id="341454"/>
    <lineage>
        <taxon>Eukaryota</taxon>
        <taxon>Fungi</taxon>
        <taxon>Dikarya</taxon>
        <taxon>Ascomycota</taxon>
        <taxon>Pezizomycotina</taxon>
        <taxon>Pezizomycetes</taxon>
        <taxon>Pezizales</taxon>
        <taxon>Ascodesmidaceae</taxon>
        <taxon>Ascodesmis</taxon>
    </lineage>
</organism>
<feature type="region of interest" description="Disordered" evidence="1">
    <location>
        <begin position="341"/>
        <end position="360"/>
    </location>
</feature>
<dbReference type="InterPro" id="IPR008812">
    <property type="entry name" value="Ran_GTP-bd-rel"/>
</dbReference>
<keyword evidence="3" id="KW-1185">Reference proteome</keyword>
<feature type="compositionally biased region" description="Low complexity" evidence="1">
    <location>
        <begin position="412"/>
        <end position="443"/>
    </location>
</feature>
<sequence>MEYFLNKVSQQAVSFAIRTGIVVTSQFALKQCGRYISSIKGSDRRELIRLQERLENTIRIVSPAIDLVEIISARGNTSLESALTLTKNLRHEIQELGVRLSGLTQPLPGKKKRQRSQEEVNAVMEDIRRVLVKIEEAVPFISLAVTTSGVNISSEIPHSVSPSRLLQASTLLTAGDTAYTLDPFRPAQIGTSFTLTLYMLFASHTHRQDHVSASDLTWQEVFSKCKVKLQRVPLFYEDHNDHDKSIRGQHKTEEFCYELCLIEDLDDGRVHDATPVSYEDVAHAGMRVRIPVHQIAKMFYTTSGKLLGIEESSSPILLIKRDKNAIPPRRLVERAQGYEYEAFSDSDDEDSDGSPGYQLDLREGESVLPDHHTENLGPETSDFPPHLDPEWLAFEVFQDPIPDDDESDSGAESDPLPTTSYTSTLSTSTLSPSSRSSTPTLPSSSPPPIQNLTLHNHRPPTLPISNTQTKSTLSILECLLRLTILQNYQQTSHLSRGKRWAGRQSDS</sequence>
<accession>A0A4S2MM78</accession>
<feature type="region of interest" description="Disordered" evidence="1">
    <location>
        <begin position="368"/>
        <end position="387"/>
    </location>
</feature>
<protein>
    <submittedName>
        <fullName evidence="2">Ran-binding-domain-containing protein</fullName>
    </submittedName>
</protein>
<dbReference type="EMBL" id="ML220144">
    <property type="protein sequence ID" value="TGZ78196.1"/>
    <property type="molecule type" value="Genomic_DNA"/>
</dbReference>
<dbReference type="PANTHER" id="PTHR31010:SF2">
    <property type="entry name" value="RAN-SPECIFIC GTPASE-ACTIVATING PROTEIN 30"/>
    <property type="match status" value="1"/>
</dbReference>
<dbReference type="AlphaFoldDB" id="A0A4S2MM78"/>
<feature type="region of interest" description="Disordered" evidence="1">
    <location>
        <begin position="400"/>
        <end position="466"/>
    </location>
</feature>
<name>A0A4S2MM78_9PEZI</name>
<dbReference type="PANTHER" id="PTHR31010">
    <property type="entry name" value="RAN-SPECIFIC GTPASE-ACTIVATING PROTEIN 30-RELATED"/>
    <property type="match status" value="1"/>
</dbReference>
<dbReference type="InParanoid" id="A0A4S2MM78"/>
<dbReference type="GO" id="GO:0005634">
    <property type="term" value="C:nucleus"/>
    <property type="evidence" value="ECO:0007669"/>
    <property type="project" value="TreeGrafter"/>
</dbReference>
<dbReference type="OrthoDB" id="512915at2759"/>